<organism evidence="1">
    <name type="scientific">virus sp. ctQcs9</name>
    <dbReference type="NCBI Taxonomy" id="2825816"/>
    <lineage>
        <taxon>Viruses</taxon>
    </lineage>
</organism>
<name>A0A8S5R9S1_9VIRU</name>
<proteinExistence type="predicted"/>
<dbReference type="EMBL" id="BK059082">
    <property type="protein sequence ID" value="DAE28166.1"/>
    <property type="molecule type" value="Genomic_DNA"/>
</dbReference>
<evidence type="ECO:0000313" key="1">
    <source>
        <dbReference type="EMBL" id="DAE28166.1"/>
    </source>
</evidence>
<sequence>MEEDGLFVRDLSSSIQSNTEGITTLQGKVSTLEENSKDYLTRDDFGSDDLNFISGE</sequence>
<protein>
    <submittedName>
        <fullName evidence="1">Uncharacterized protein</fullName>
    </submittedName>
</protein>
<reference evidence="1" key="1">
    <citation type="journal article" date="2021" name="Proc. Natl. Acad. Sci. U.S.A.">
        <title>A Catalog of Tens of Thousands of Viruses from Human Metagenomes Reveals Hidden Associations with Chronic Diseases.</title>
        <authorList>
            <person name="Tisza M.J."/>
            <person name="Buck C.B."/>
        </authorList>
    </citation>
    <scope>NUCLEOTIDE SEQUENCE</scope>
    <source>
        <strain evidence="1">CtQcs9</strain>
    </source>
</reference>
<accession>A0A8S5R9S1</accession>